<evidence type="ECO:0000313" key="9">
    <source>
        <dbReference type="EMBL" id="KIS15052.1"/>
    </source>
</evidence>
<evidence type="ECO:0000256" key="4">
    <source>
        <dbReference type="ARBA" id="ARBA00023088"/>
    </source>
</evidence>
<keyword evidence="6" id="KW-0472">Membrane</keyword>
<keyword evidence="4" id="KW-0572">Peptidoglycan-anchor</keyword>
<dbReference type="InterPro" id="IPR019931">
    <property type="entry name" value="LPXTG_anchor"/>
</dbReference>
<dbReference type="NCBIfam" id="TIGR01167">
    <property type="entry name" value="LPXTG_anchor"/>
    <property type="match status" value="1"/>
</dbReference>
<keyword evidence="6" id="KW-1133">Transmembrane helix</keyword>
<proteinExistence type="predicted"/>
<keyword evidence="6" id="KW-0812">Transmembrane</keyword>
<feature type="compositionally biased region" description="Basic and acidic residues" evidence="5">
    <location>
        <begin position="395"/>
        <end position="409"/>
    </location>
</feature>
<keyword evidence="3 7" id="KW-0732">Signal</keyword>
<feature type="chain" id="PRO_5043890200" description="Gram-positive cocci surface proteins LPxTG domain-containing protein" evidence="7">
    <location>
        <begin position="28"/>
        <end position="498"/>
    </location>
</feature>
<evidence type="ECO:0000313" key="10">
    <source>
        <dbReference type="Proteomes" id="UP000032278"/>
    </source>
</evidence>
<dbReference type="Proteomes" id="UP000032278">
    <property type="component" value="Unassembled WGS sequence"/>
</dbReference>
<keyword evidence="2" id="KW-0964">Secreted</keyword>
<evidence type="ECO:0000256" key="1">
    <source>
        <dbReference type="ARBA" id="ARBA00022512"/>
    </source>
</evidence>
<evidence type="ECO:0000259" key="8">
    <source>
        <dbReference type="PROSITE" id="PS50847"/>
    </source>
</evidence>
<evidence type="ECO:0000256" key="7">
    <source>
        <dbReference type="SAM" id="SignalP"/>
    </source>
</evidence>
<organism evidence="9 10">
    <name type="scientific">Streptococcus equi subsp. zooepidemicus Sz4is</name>
    <dbReference type="NCBI Taxonomy" id="1381082"/>
    <lineage>
        <taxon>Bacteria</taxon>
        <taxon>Bacillati</taxon>
        <taxon>Bacillota</taxon>
        <taxon>Bacilli</taxon>
        <taxon>Lactobacillales</taxon>
        <taxon>Streptococcaceae</taxon>
        <taxon>Streptococcus</taxon>
    </lineage>
</organism>
<evidence type="ECO:0000256" key="2">
    <source>
        <dbReference type="ARBA" id="ARBA00022525"/>
    </source>
</evidence>
<feature type="transmembrane region" description="Helical" evidence="6">
    <location>
        <begin position="467"/>
        <end position="487"/>
    </location>
</feature>
<dbReference type="AlphaFoldDB" id="A0AAW3GIP5"/>
<evidence type="ECO:0000256" key="5">
    <source>
        <dbReference type="SAM" id="MobiDB-lite"/>
    </source>
</evidence>
<dbReference type="RefSeq" id="WP_043037506.1">
    <property type="nucleotide sequence ID" value="NZ_JAUE01000095.1"/>
</dbReference>
<feature type="signal peptide" evidence="7">
    <location>
        <begin position="1"/>
        <end position="27"/>
    </location>
</feature>
<reference evidence="9 10" key="1">
    <citation type="submission" date="2013-11" db="EMBL/GenBank/DDBJ databases">
        <authorList>
            <person name="da Piedade I."/>
            <person name="Tang M.H.E."/>
            <person name="Bojesen A.M."/>
        </authorList>
    </citation>
    <scope>NUCLEOTIDE SEQUENCE [LARGE SCALE GENOMIC DNA]</scope>
    <source>
        <strain evidence="9 10">Sz4is</strain>
    </source>
</reference>
<gene>
    <name evidence="9" type="ORF">AT55_02057</name>
</gene>
<evidence type="ECO:0000256" key="3">
    <source>
        <dbReference type="ARBA" id="ARBA00022729"/>
    </source>
</evidence>
<comment type="caution">
    <text evidence="9">The sequence shown here is derived from an EMBL/GenBank/DDBJ whole genome shotgun (WGS) entry which is preliminary data.</text>
</comment>
<sequence>MRRCSFLIVAFLFLICSLFNFSVTVNAATTYKLEIQYLDIDDATGQTKLADSKLIDYTPGEQLPIEKLEIPNYTFEEDGWSEATEEAINNHVNLANITLVYQLWYKKSSQIPKPLVEEGTYTAQKTDFSGITFDYENIKDSAGNIVFSGNSDGLKSVSIDGRTLINGVKVWCYDPKAPITDGSKYESEEAGEDIYATMLTILDKDKNQDIITANIQALLWENQGYKDVFNHPYMIENITTLRQYTKEELSIISELREKAKQMKEDYMNGISSKLNLESGKYVSYSDNQVTLNENETITKIVFSATPQAISYYKNGTIKAPEGINVIVDEDSQTITLDISKSLSVGEYEIKFSMLPENKIGKSTKYVSNYGKQTLMDYRMEDPKWEVLKLNVSKPSMEDSKPKTDQDETPKPNSNDNQNPNPKPSVESSTKSTKNTPNESVKPQVSKEQKTTAKPVRNIPKTGDSTNIVISVGLLVISATLLSMLLLLKRRKSSKNNIS</sequence>
<keyword evidence="1" id="KW-0134">Cell wall</keyword>
<feature type="region of interest" description="Disordered" evidence="5">
    <location>
        <begin position="390"/>
        <end position="463"/>
    </location>
</feature>
<name>A0AAW3GIP5_STRSZ</name>
<feature type="compositionally biased region" description="Polar residues" evidence="5">
    <location>
        <begin position="410"/>
        <end position="442"/>
    </location>
</feature>
<evidence type="ECO:0000256" key="6">
    <source>
        <dbReference type="SAM" id="Phobius"/>
    </source>
</evidence>
<dbReference type="EMBL" id="JAUE01000095">
    <property type="protein sequence ID" value="KIS15052.1"/>
    <property type="molecule type" value="Genomic_DNA"/>
</dbReference>
<feature type="domain" description="Gram-positive cocci surface proteins LPxTG" evidence="8">
    <location>
        <begin position="458"/>
        <end position="497"/>
    </location>
</feature>
<accession>A0AAW3GIP5</accession>
<protein>
    <recommendedName>
        <fullName evidence="8">Gram-positive cocci surface proteins LPxTG domain-containing protein</fullName>
    </recommendedName>
</protein>
<dbReference type="PROSITE" id="PS50847">
    <property type="entry name" value="GRAM_POS_ANCHORING"/>
    <property type="match status" value="1"/>
</dbReference>